<evidence type="ECO:0000313" key="3">
    <source>
        <dbReference type="Proteomes" id="UP000237105"/>
    </source>
</evidence>
<comment type="caution">
    <text evidence="2">The sequence shown here is derived from an EMBL/GenBank/DDBJ whole genome shotgun (WGS) entry which is preliminary data.</text>
</comment>
<dbReference type="AlphaFoldDB" id="A0A2P5CCG9"/>
<proteinExistence type="predicted"/>
<organism evidence="2 3">
    <name type="scientific">Parasponia andersonii</name>
    <name type="common">Sponia andersonii</name>
    <dbReference type="NCBI Taxonomy" id="3476"/>
    <lineage>
        <taxon>Eukaryota</taxon>
        <taxon>Viridiplantae</taxon>
        <taxon>Streptophyta</taxon>
        <taxon>Embryophyta</taxon>
        <taxon>Tracheophyta</taxon>
        <taxon>Spermatophyta</taxon>
        <taxon>Magnoliopsida</taxon>
        <taxon>eudicotyledons</taxon>
        <taxon>Gunneridae</taxon>
        <taxon>Pentapetalae</taxon>
        <taxon>rosids</taxon>
        <taxon>fabids</taxon>
        <taxon>Rosales</taxon>
        <taxon>Cannabaceae</taxon>
        <taxon>Parasponia</taxon>
    </lineage>
</organism>
<sequence>MTKAYTSPMAKLAHDLKKGFLHLIDTIKSCKTTSGTEDVEEPKLRSVQKVSIQGRGIRIKAPKGPELPGVPKGPPAQTS</sequence>
<dbReference type="OrthoDB" id="951180at2759"/>
<reference evidence="3" key="1">
    <citation type="submission" date="2016-06" db="EMBL/GenBank/DDBJ databases">
        <title>Parallel loss of symbiosis genes in relatives of nitrogen-fixing non-legume Parasponia.</title>
        <authorList>
            <person name="Van Velzen R."/>
            <person name="Holmer R."/>
            <person name="Bu F."/>
            <person name="Rutten L."/>
            <person name="Van Zeijl A."/>
            <person name="Liu W."/>
            <person name="Santuari L."/>
            <person name="Cao Q."/>
            <person name="Sharma T."/>
            <person name="Shen D."/>
            <person name="Roswanjaya Y."/>
            <person name="Wardhani T."/>
            <person name="Kalhor M.S."/>
            <person name="Jansen J."/>
            <person name="Van den Hoogen J."/>
            <person name="Gungor B."/>
            <person name="Hartog M."/>
            <person name="Hontelez J."/>
            <person name="Verver J."/>
            <person name="Yang W.-C."/>
            <person name="Schijlen E."/>
            <person name="Repin R."/>
            <person name="Schilthuizen M."/>
            <person name="Schranz E."/>
            <person name="Heidstra R."/>
            <person name="Miyata K."/>
            <person name="Fedorova E."/>
            <person name="Kohlen W."/>
            <person name="Bisseling T."/>
            <person name="Smit S."/>
            <person name="Geurts R."/>
        </authorList>
    </citation>
    <scope>NUCLEOTIDE SEQUENCE [LARGE SCALE GENOMIC DNA]</scope>
    <source>
        <strain evidence="3">cv. WU1-14</strain>
    </source>
</reference>
<evidence type="ECO:0000313" key="2">
    <source>
        <dbReference type="EMBL" id="PON58753.1"/>
    </source>
</evidence>
<name>A0A2P5CCG9_PARAD</name>
<dbReference type="Proteomes" id="UP000237105">
    <property type="component" value="Unassembled WGS sequence"/>
</dbReference>
<gene>
    <name evidence="2" type="ORF">PanWU01x14_164890</name>
</gene>
<accession>A0A2P5CCG9</accession>
<dbReference type="EMBL" id="JXTB01000146">
    <property type="protein sequence ID" value="PON58753.1"/>
    <property type="molecule type" value="Genomic_DNA"/>
</dbReference>
<protein>
    <submittedName>
        <fullName evidence="2">Uncharacterized protein</fullName>
    </submittedName>
</protein>
<evidence type="ECO:0000256" key="1">
    <source>
        <dbReference type="SAM" id="MobiDB-lite"/>
    </source>
</evidence>
<feature type="region of interest" description="Disordered" evidence="1">
    <location>
        <begin position="58"/>
        <end position="79"/>
    </location>
</feature>
<keyword evidence="3" id="KW-1185">Reference proteome</keyword>